<evidence type="ECO:0000313" key="1">
    <source>
        <dbReference type="EMBL" id="ADN36694.1"/>
    </source>
</evidence>
<dbReference type="GeneID" id="9744420"/>
<dbReference type="OrthoDB" id="111998at2157"/>
<name>E1RJ24_METP4</name>
<dbReference type="HOGENOM" id="CLU_067491_0_0_2"/>
<reference evidence="1 2" key="1">
    <citation type="journal article" date="2010" name="Stand. Genomic Sci.">
        <title>Complete genome sequence of Methanoplanus petrolearius type strain (SEBR 4847).</title>
        <authorList>
            <person name="Brambilla E."/>
            <person name="Djao O.D."/>
            <person name="Daligault H."/>
            <person name="Lapidus A."/>
            <person name="Lucas S."/>
            <person name="Hammon N."/>
            <person name="Nolan M."/>
            <person name="Tice H."/>
            <person name="Cheng J.F."/>
            <person name="Han C."/>
            <person name="Tapia R."/>
            <person name="Goodwin L."/>
            <person name="Pitluck S."/>
            <person name="Liolios K."/>
            <person name="Ivanova N."/>
            <person name="Mavromatis K."/>
            <person name="Mikhailova N."/>
            <person name="Pati A."/>
            <person name="Chen A."/>
            <person name="Palaniappan K."/>
            <person name="Land M."/>
            <person name="Hauser L."/>
            <person name="Chang Y.J."/>
            <person name="Jeffries C.D."/>
            <person name="Rohde M."/>
            <person name="Spring S."/>
            <person name="Sikorski J."/>
            <person name="Goker M."/>
            <person name="Woyke T."/>
            <person name="Bristow J."/>
            <person name="Eisen J.A."/>
            <person name="Markowitz V."/>
            <person name="Hugenholtz P."/>
            <person name="Kyrpides N.C."/>
            <person name="Klenk H.P."/>
        </authorList>
    </citation>
    <scope>NUCLEOTIDE SEQUENCE [LARGE SCALE GENOMIC DNA]</scope>
    <source>
        <strain evidence="2">DSM 11571 / OCM 486 / SEBR 4847</strain>
    </source>
</reference>
<dbReference type="RefSeq" id="WP_013329871.1">
    <property type="nucleotide sequence ID" value="NC_014507.1"/>
</dbReference>
<dbReference type="Proteomes" id="UP000006565">
    <property type="component" value="Chromosome"/>
</dbReference>
<dbReference type="eggNOG" id="arCOG10960">
    <property type="taxonomic scope" value="Archaea"/>
</dbReference>
<evidence type="ECO:0000313" key="2">
    <source>
        <dbReference type="Proteomes" id="UP000006565"/>
    </source>
</evidence>
<dbReference type="KEGG" id="mpi:Mpet_1943"/>
<dbReference type="AlphaFoldDB" id="E1RJ24"/>
<sequence length="352" mass="40749">MTATLPKIYVFSSVPGQGKTKMILELYNHFSSKGYKVACLQANKGQNDFKSYIKKNIYHYSIPLEAAASKAEFERWVPAGFDIYLMEITLGKSPADIAYLQLFENVNEVISSEHLGSWDDYILKYYENNWIPEDGKGECRPSDFRDYFLDRNVQRVVIGAMEKLGSPFLDSGGYVHNTGALVYDEIDPKYTFPVSDKRLITVGAFPDEYWDIFPHMRWYSSQYAKFMMRYRKESYDIAVIGDSLQDKLKFRDRPESHPVICYQPGVYEDVVRKDPDLRVDTDFDSFIGNLNNIIRNKGTKDADDSLSGYNRKFTTFRPIPDREPVWRDGNILFCNGWILPQYLIGEGLLEVE</sequence>
<accession>E1RJ24</accession>
<organism evidence="1 2">
    <name type="scientific">Methanolacinia petrolearia (strain DSM 11571 / OCM 486 / SEBR 4847)</name>
    <name type="common">Methanoplanus petrolearius</name>
    <dbReference type="NCBI Taxonomy" id="679926"/>
    <lineage>
        <taxon>Archaea</taxon>
        <taxon>Methanobacteriati</taxon>
        <taxon>Methanobacteriota</taxon>
        <taxon>Stenosarchaea group</taxon>
        <taxon>Methanomicrobia</taxon>
        <taxon>Methanomicrobiales</taxon>
        <taxon>Methanomicrobiaceae</taxon>
        <taxon>Methanolacinia</taxon>
    </lineage>
</organism>
<gene>
    <name evidence="1" type="ordered locus">Mpet_1943</name>
</gene>
<dbReference type="STRING" id="679926.Mpet_1943"/>
<proteinExistence type="predicted"/>
<dbReference type="EMBL" id="CP002117">
    <property type="protein sequence ID" value="ADN36694.1"/>
    <property type="molecule type" value="Genomic_DNA"/>
</dbReference>
<protein>
    <submittedName>
        <fullName evidence="1">Uncharacterized protein</fullName>
    </submittedName>
</protein>
<keyword evidence="2" id="KW-1185">Reference proteome</keyword>